<dbReference type="Proteomes" id="UP000515819">
    <property type="component" value="Chromosome"/>
</dbReference>
<dbReference type="AlphaFoldDB" id="A0A7G9FNN5"/>
<dbReference type="RefSeq" id="WP_021984625.1">
    <property type="nucleotide sequence ID" value="NZ_CP060632.1"/>
</dbReference>
<evidence type="ECO:0000313" key="1">
    <source>
        <dbReference type="EMBL" id="QNM00167.1"/>
    </source>
</evidence>
<gene>
    <name evidence="1" type="ORF">H9Q76_02375</name>
</gene>
<keyword evidence="2" id="KW-1185">Reference proteome</keyword>
<name>A0A7G9FNN5_9FIRM</name>
<accession>A0A7G9FNN5</accession>
<organism evidence="1 2">
    <name type="scientific">Wujia chipingensis</name>
    <dbReference type="NCBI Taxonomy" id="2763670"/>
    <lineage>
        <taxon>Bacteria</taxon>
        <taxon>Bacillati</taxon>
        <taxon>Bacillota</taxon>
        <taxon>Clostridia</taxon>
        <taxon>Lachnospirales</taxon>
        <taxon>Lachnospiraceae</taxon>
        <taxon>Wujia</taxon>
    </lineage>
</organism>
<proteinExistence type="predicted"/>
<dbReference type="KEGG" id="wcp:H9Q76_02375"/>
<evidence type="ECO:0000313" key="2">
    <source>
        <dbReference type="Proteomes" id="UP000515819"/>
    </source>
</evidence>
<protein>
    <submittedName>
        <fullName evidence="1">Uncharacterized protein</fullName>
    </submittedName>
</protein>
<dbReference type="EMBL" id="CP060632">
    <property type="protein sequence ID" value="QNM00167.1"/>
    <property type="molecule type" value="Genomic_DNA"/>
</dbReference>
<reference evidence="1 2" key="1">
    <citation type="submission" date="2020-08" db="EMBL/GenBank/DDBJ databases">
        <authorList>
            <person name="Liu C."/>
            <person name="Sun Q."/>
        </authorList>
    </citation>
    <scope>NUCLEOTIDE SEQUENCE [LARGE SCALE GENOMIC DNA]</scope>
    <source>
        <strain evidence="1 2">NSJ-4</strain>
    </source>
</reference>
<sequence length="116" mass="13205">MSSVIYVVPWAICDTESIYVKKVKGDDVQVPEKGSEFNSWCIRNVIASPDRRTKDTYAIVDVFNGYKEKMNEKGMSVFSLTNSQDVLENLGFQKADDTEASFIKNKVLKLNKDKKK</sequence>